<dbReference type="GO" id="GO:0006606">
    <property type="term" value="P:protein import into nucleus"/>
    <property type="evidence" value="ECO:0007669"/>
    <property type="project" value="TreeGrafter"/>
</dbReference>
<evidence type="ECO:0000256" key="8">
    <source>
        <dbReference type="ARBA" id="ARBA00023010"/>
    </source>
</evidence>
<dbReference type="Pfam" id="PF05064">
    <property type="entry name" value="Nsp1_C"/>
    <property type="match status" value="1"/>
</dbReference>
<evidence type="ECO:0000256" key="10">
    <source>
        <dbReference type="ARBA" id="ARBA00023242"/>
    </source>
</evidence>
<dbReference type="PANTHER" id="PTHR12084">
    <property type="entry name" value="NUCLEAR PORE GLYCOPROTEIN P62-RELATED"/>
    <property type="match status" value="1"/>
</dbReference>
<evidence type="ECO:0000256" key="9">
    <source>
        <dbReference type="ARBA" id="ARBA00023132"/>
    </source>
</evidence>
<dbReference type="GO" id="GO:0044613">
    <property type="term" value="C:nuclear pore central transport channel"/>
    <property type="evidence" value="ECO:0007669"/>
    <property type="project" value="TreeGrafter"/>
</dbReference>
<evidence type="ECO:0000256" key="3">
    <source>
        <dbReference type="ARBA" id="ARBA00004620"/>
    </source>
</evidence>
<reference evidence="16" key="1">
    <citation type="journal article" date="2021" name="New Phytol.">
        <title>Evolutionary innovations through gain and loss of genes in the ectomycorrhizal Boletales.</title>
        <authorList>
            <person name="Wu G."/>
            <person name="Miyauchi S."/>
            <person name="Morin E."/>
            <person name="Kuo A."/>
            <person name="Drula E."/>
            <person name="Varga T."/>
            <person name="Kohler A."/>
            <person name="Feng B."/>
            <person name="Cao Y."/>
            <person name="Lipzen A."/>
            <person name="Daum C."/>
            <person name="Hundley H."/>
            <person name="Pangilinan J."/>
            <person name="Johnson J."/>
            <person name="Barry K."/>
            <person name="LaButti K."/>
            <person name="Ng V."/>
            <person name="Ahrendt S."/>
            <person name="Min B."/>
            <person name="Choi I.G."/>
            <person name="Park H."/>
            <person name="Plett J.M."/>
            <person name="Magnuson J."/>
            <person name="Spatafora J.W."/>
            <person name="Nagy L.G."/>
            <person name="Henrissat B."/>
            <person name="Grigoriev I.V."/>
            <person name="Yang Z.L."/>
            <person name="Xu J."/>
            <person name="Martin F.M."/>
        </authorList>
    </citation>
    <scope>NUCLEOTIDE SEQUENCE</scope>
    <source>
        <strain evidence="16">KKN 215</strain>
    </source>
</reference>
<gene>
    <name evidence="16" type="ORF">BXZ70DRAFT_1004379</name>
</gene>
<evidence type="ECO:0000313" key="16">
    <source>
        <dbReference type="EMBL" id="KAH8106098.1"/>
    </source>
</evidence>
<evidence type="ECO:0000256" key="12">
    <source>
        <dbReference type="ARBA" id="ARBA00078941"/>
    </source>
</evidence>
<evidence type="ECO:0000256" key="14">
    <source>
        <dbReference type="SAM" id="MobiDB-lite"/>
    </source>
</evidence>
<keyword evidence="10" id="KW-0539">Nucleus</keyword>
<evidence type="ECO:0000313" key="17">
    <source>
        <dbReference type="Proteomes" id="UP000813824"/>
    </source>
</evidence>
<dbReference type="InterPro" id="IPR025574">
    <property type="entry name" value="Nucleoporin_FG_rpt"/>
</dbReference>
<evidence type="ECO:0000256" key="4">
    <source>
        <dbReference type="ARBA" id="ARBA00005911"/>
    </source>
</evidence>
<keyword evidence="7" id="KW-0653">Protein transport</keyword>
<feature type="compositionally biased region" description="Low complexity" evidence="14">
    <location>
        <begin position="197"/>
        <end position="231"/>
    </location>
</feature>
<comment type="subcellular location">
    <subcellularLocation>
        <location evidence="1">Nucleus membrane</location>
        <topology evidence="1">Peripheral membrane protein</topology>
        <orientation evidence="1">Cytoplasmic side</orientation>
    </subcellularLocation>
    <subcellularLocation>
        <location evidence="3">Nucleus membrane</location>
        <topology evidence="3">Peripheral membrane protein</topology>
        <orientation evidence="3">Nucleoplasmic side</orientation>
    </subcellularLocation>
    <subcellularLocation>
        <location evidence="2">Nucleus</location>
        <location evidence="2">Nuclear pore complex</location>
    </subcellularLocation>
</comment>
<dbReference type="GO" id="GO:0051028">
    <property type="term" value="P:mRNA transport"/>
    <property type="evidence" value="ECO:0007669"/>
    <property type="project" value="UniProtKB-KW"/>
</dbReference>
<feature type="compositionally biased region" description="Polar residues" evidence="14">
    <location>
        <begin position="70"/>
        <end position="96"/>
    </location>
</feature>
<dbReference type="Gene3D" id="1.20.5.170">
    <property type="match status" value="1"/>
</dbReference>
<evidence type="ECO:0000256" key="11">
    <source>
        <dbReference type="ARBA" id="ARBA00068864"/>
    </source>
</evidence>
<feature type="compositionally biased region" description="Low complexity" evidence="14">
    <location>
        <begin position="52"/>
        <end position="62"/>
    </location>
</feature>
<keyword evidence="6" id="KW-0509">mRNA transport</keyword>
<feature type="compositionally biased region" description="Low complexity" evidence="14">
    <location>
        <begin position="172"/>
        <end position="185"/>
    </location>
</feature>
<evidence type="ECO:0000256" key="2">
    <source>
        <dbReference type="ARBA" id="ARBA00004567"/>
    </source>
</evidence>
<evidence type="ECO:0000256" key="6">
    <source>
        <dbReference type="ARBA" id="ARBA00022816"/>
    </source>
</evidence>
<keyword evidence="9" id="KW-0906">Nuclear pore complex</keyword>
<comment type="similarity">
    <text evidence="4">Belongs to the nucleoporin NSP1/NUP62 family.</text>
</comment>
<dbReference type="GO" id="GO:0031965">
    <property type="term" value="C:nuclear membrane"/>
    <property type="evidence" value="ECO:0007669"/>
    <property type="project" value="UniProtKB-SubCell"/>
</dbReference>
<dbReference type="AlphaFoldDB" id="A0A8K0UWI1"/>
<name>A0A8K0UWI1_9AGAR</name>
<keyword evidence="5" id="KW-0813">Transport</keyword>
<feature type="compositionally biased region" description="Polar residues" evidence="14">
    <location>
        <begin position="18"/>
        <end position="29"/>
    </location>
</feature>
<dbReference type="FunFam" id="1.20.5.170:FF:000040">
    <property type="entry name" value="Nuclear pore glycoprotein p62"/>
    <property type="match status" value="1"/>
</dbReference>
<feature type="compositionally biased region" description="Low complexity" evidence="14">
    <location>
        <begin position="240"/>
        <end position="277"/>
    </location>
</feature>
<keyword evidence="8" id="KW-0811">Translocation</keyword>
<accession>A0A8K0UWI1</accession>
<evidence type="ECO:0000256" key="7">
    <source>
        <dbReference type="ARBA" id="ARBA00022927"/>
    </source>
</evidence>
<dbReference type="GO" id="GO:0005543">
    <property type="term" value="F:phospholipid binding"/>
    <property type="evidence" value="ECO:0007669"/>
    <property type="project" value="TreeGrafter"/>
</dbReference>
<evidence type="ECO:0000256" key="1">
    <source>
        <dbReference type="ARBA" id="ARBA00004335"/>
    </source>
</evidence>
<feature type="compositionally biased region" description="Polar residues" evidence="14">
    <location>
        <begin position="133"/>
        <end position="149"/>
    </location>
</feature>
<evidence type="ECO:0000259" key="15">
    <source>
        <dbReference type="Pfam" id="PF05064"/>
    </source>
</evidence>
<dbReference type="InterPro" id="IPR026010">
    <property type="entry name" value="NSP1/NUP62"/>
</dbReference>
<keyword evidence="17" id="KW-1185">Reference proteome</keyword>
<dbReference type="InterPro" id="IPR007758">
    <property type="entry name" value="Nucleoporin_NSP1_C"/>
</dbReference>
<feature type="domain" description="Nucleoporin NSP1-like C-terminal" evidence="15">
    <location>
        <begin position="359"/>
        <end position="461"/>
    </location>
</feature>
<dbReference type="GO" id="GO:0006405">
    <property type="term" value="P:RNA export from nucleus"/>
    <property type="evidence" value="ECO:0007669"/>
    <property type="project" value="TreeGrafter"/>
</dbReference>
<protein>
    <recommendedName>
        <fullName evidence="11">Nucleoporin NSP1</fullName>
    </recommendedName>
    <alternativeName>
        <fullName evidence="12">Nuclear pore protein NSP1</fullName>
    </alternativeName>
    <alternativeName>
        <fullName evidence="13">Nucleoskeletal-like protein</fullName>
    </alternativeName>
</protein>
<feature type="region of interest" description="Disordered" evidence="14">
    <location>
        <begin position="1"/>
        <end position="296"/>
    </location>
</feature>
<dbReference type="OrthoDB" id="344345at2759"/>
<dbReference type="PANTHER" id="PTHR12084:SF0">
    <property type="entry name" value="NUCLEAR PORE GLYCOPROTEIN P62"/>
    <property type="match status" value="1"/>
</dbReference>
<sequence length="580" mass="57581">MFSNTSNQPNPPAGGLFGNTSNTTGAQNSTGSVFGGGTFGASAQPASGNLFGNSSTTPSTGGSLFGGATTAGQPSGAGSNLFGSTNTTQPSATLGSSTGGLFGAKPPTPSTGTTGTSGFNLPGGSLFGPPKPTEQSSASGTTTPSLFSQPSATTSSGSAPSGGLFGLPPKPAESTTTTAATAPTPSLFGGGLFNKPASGTTTPATGTSTTSGGLFGAATPGATTTTAPTTGGLFGAKPDSAAPSATTSSTGPSLPTLPPFSLGGTSSSTTTPASNPSVPNFFAKKPEEKKDSATAAPASSLFGVSKDSAGEKKDAPAPAATTSLFGATVTSTAEKKDAASTGASSAAAGAAPSTTTSSAVAVAPPSMLKGKSIEEIVNRWTNDLEVHVREFSKYASEVVAWDRALVENGNNLAALYSAVLAAEREQSGIDQSLDHIEQQQKDLSATLDIYEGKLNDQLGGQGGQLRALDTGPADAERDKNYSLATELHGHLDDLSGSLVQMIESVNALSTPATDNSKNALGEDPMSQIAQILSSHLESLQWIDGAVREVEGKVVDIEKRVRGAGEGPSNVSRSRGFGLGR</sequence>
<proteinExistence type="inferred from homology"/>
<evidence type="ECO:0000256" key="13">
    <source>
        <dbReference type="ARBA" id="ARBA00081079"/>
    </source>
</evidence>
<dbReference type="Pfam" id="PF13634">
    <property type="entry name" value="Nucleoporin_FG"/>
    <property type="match status" value="2"/>
</dbReference>
<dbReference type="GO" id="GO:0017056">
    <property type="term" value="F:structural constituent of nuclear pore"/>
    <property type="evidence" value="ECO:0007669"/>
    <property type="project" value="InterPro"/>
</dbReference>
<dbReference type="EMBL" id="JAEVFJ010000003">
    <property type="protein sequence ID" value="KAH8106098.1"/>
    <property type="molecule type" value="Genomic_DNA"/>
</dbReference>
<dbReference type="Proteomes" id="UP000813824">
    <property type="component" value="Unassembled WGS sequence"/>
</dbReference>
<organism evidence="16 17">
    <name type="scientific">Cristinia sonorae</name>
    <dbReference type="NCBI Taxonomy" id="1940300"/>
    <lineage>
        <taxon>Eukaryota</taxon>
        <taxon>Fungi</taxon>
        <taxon>Dikarya</taxon>
        <taxon>Basidiomycota</taxon>
        <taxon>Agaricomycotina</taxon>
        <taxon>Agaricomycetes</taxon>
        <taxon>Agaricomycetidae</taxon>
        <taxon>Agaricales</taxon>
        <taxon>Pleurotineae</taxon>
        <taxon>Stephanosporaceae</taxon>
        <taxon>Cristinia</taxon>
    </lineage>
</organism>
<comment type="caution">
    <text evidence="16">The sequence shown here is derived from an EMBL/GenBank/DDBJ whole genome shotgun (WGS) entry which is preliminary data.</text>
</comment>
<feature type="compositionally biased region" description="Low complexity" evidence="14">
    <location>
        <begin position="150"/>
        <end position="162"/>
    </location>
</feature>
<evidence type="ECO:0000256" key="5">
    <source>
        <dbReference type="ARBA" id="ARBA00022448"/>
    </source>
</evidence>